<evidence type="ECO:0000313" key="2">
    <source>
        <dbReference type="EMBL" id="CAB4149246.1"/>
    </source>
</evidence>
<name>A0A6J5MVX7_9CAUD</name>
<organism evidence="2">
    <name type="scientific">uncultured Caudovirales phage</name>
    <dbReference type="NCBI Taxonomy" id="2100421"/>
    <lineage>
        <taxon>Viruses</taxon>
        <taxon>Duplodnaviria</taxon>
        <taxon>Heunggongvirae</taxon>
        <taxon>Uroviricota</taxon>
        <taxon>Caudoviricetes</taxon>
        <taxon>Peduoviridae</taxon>
        <taxon>Maltschvirus</taxon>
        <taxon>Maltschvirus maltsch</taxon>
    </lineage>
</organism>
<gene>
    <name evidence="2" type="ORF">UFOVP538_17</name>
</gene>
<keyword evidence="1" id="KW-0812">Transmembrane</keyword>
<keyword evidence="1" id="KW-1133">Transmembrane helix</keyword>
<accession>A0A6J5MVX7</accession>
<reference evidence="2" key="1">
    <citation type="submission" date="2020-04" db="EMBL/GenBank/DDBJ databases">
        <authorList>
            <person name="Chiriac C."/>
            <person name="Salcher M."/>
            <person name="Ghai R."/>
            <person name="Kavagutti S V."/>
        </authorList>
    </citation>
    <scope>NUCLEOTIDE SEQUENCE</scope>
</reference>
<keyword evidence="1" id="KW-0472">Membrane</keyword>
<proteinExistence type="predicted"/>
<sequence length="49" mass="5613">MNQTDFFTLYFASLAVVGGLSGFVITHLLSEIKRLHARVDEIYNILLER</sequence>
<dbReference type="EMBL" id="LR796514">
    <property type="protein sequence ID" value="CAB4149246.1"/>
    <property type="molecule type" value="Genomic_DNA"/>
</dbReference>
<evidence type="ECO:0000256" key="1">
    <source>
        <dbReference type="SAM" id="Phobius"/>
    </source>
</evidence>
<feature type="transmembrane region" description="Helical" evidence="1">
    <location>
        <begin position="6"/>
        <end position="29"/>
    </location>
</feature>
<protein>
    <submittedName>
        <fullName evidence="2">Uncharacterized protein</fullName>
    </submittedName>
</protein>